<organism evidence="19 20">
    <name type="scientific">Gordonia aichiensis NBRC 108223</name>
    <dbReference type="NCBI Taxonomy" id="1220583"/>
    <lineage>
        <taxon>Bacteria</taxon>
        <taxon>Bacillati</taxon>
        <taxon>Actinomycetota</taxon>
        <taxon>Actinomycetes</taxon>
        <taxon>Mycobacteriales</taxon>
        <taxon>Gordoniaceae</taxon>
        <taxon>Gordonia</taxon>
    </lineage>
</organism>
<feature type="binding site" evidence="11">
    <location>
        <position position="554"/>
    </location>
    <ligand>
        <name>acetyl-CoA</name>
        <dbReference type="ChEBI" id="CHEBI:57288"/>
    </ligand>
</feature>
<sequence>MSDQNSPAPDSTARTDVEGLQVATVLYDFINNEALPGSGVDKDAFWKGAAAVITDLAPRNRELLAVRDDLQTKIDAWHRDHKGVDFTDPAVFGEYKKFLTDIGYLAEVPADFQIGTTNVDREISETAGPQLVVPILNARFALNASNARWGSLYDALYGTDVISEDGGADKGKGYNKVRGDQVIAYAKGFLDKAVPLEQCSYTDVTKIAVVDGAVQVTLADGTTSTLADPSAFAGYTGDAASPSSILLRHNGLYLDIEIDPSSPIGQTDPAGIKDVVMESAITTIMDFEDSVAAVDADDKVLGYRNWLGLNKGDLSEEVSKGGKTFTRVLNPNRTYTAPDGTGFDLHGRSLLFVRNVGHLMTNPAVLDADGNEVPEGILDALFTSLAGIHGLNQDGLQNSRTGSIYIVKPKMHGPDEVAFTVELFERVEQVLGLPENTLKVGIMDEERRTSVNLKASIKAAQDRVVFINTGFLDRTGDEIHTSMEAGAMIRKGEMKKATWMLAYEDSNVDIGLHAGLQHKAQIGKGMWAMTDLMRDMVEQKIAQPQAGASTAWVPSPTGATLHAMHYHLVDVFERQDEIAKRDPASVDDILTIPLAPKTDWSDAEKKEELDNNCQSILGYVVRWIDHGVGCSKVPDIHDVALMEDRATLRISSQLLANWIHHGIVSADDVVAALERMAPVVDRQNADDPDYSPMAPDFDTNIAFQAAKELILEGAKQPSGYTEPILHRKRREYKAAAAKA</sequence>
<dbReference type="GO" id="GO:0006099">
    <property type="term" value="P:tricarboxylic acid cycle"/>
    <property type="evidence" value="ECO:0007669"/>
    <property type="project" value="UniProtKB-KW"/>
</dbReference>
<dbReference type="InterPro" id="IPR001465">
    <property type="entry name" value="Malate_synthase_TIM"/>
</dbReference>
<feature type="binding site" evidence="11">
    <location>
        <begin position="470"/>
        <end position="473"/>
    </location>
    <ligand>
        <name>glyoxylate</name>
        <dbReference type="ChEBI" id="CHEBI:36655"/>
    </ligand>
</feature>
<keyword evidence="7 11" id="KW-0460">Magnesium</keyword>
<dbReference type="PANTHER" id="PTHR42739">
    <property type="entry name" value="MALATE SYNTHASE G"/>
    <property type="match status" value="1"/>
</dbReference>
<evidence type="ECO:0000259" key="17">
    <source>
        <dbReference type="Pfam" id="PF20658"/>
    </source>
</evidence>
<comment type="cofactor">
    <cofactor evidence="1 11">
        <name>Mg(2+)</name>
        <dbReference type="ChEBI" id="CHEBI:18420"/>
    </cofactor>
</comment>
<accession>L7KN58</accession>
<feature type="binding site" evidence="11">
    <location>
        <position position="290"/>
    </location>
    <ligand>
        <name>acetyl-CoA</name>
        <dbReference type="ChEBI" id="CHEBI:57288"/>
    </ligand>
</feature>
<keyword evidence="2 11" id="KW-0329">Glyoxylate bypass</keyword>
<dbReference type="Pfam" id="PF20659">
    <property type="entry name" value="MS_C"/>
    <property type="match status" value="1"/>
</dbReference>
<dbReference type="InterPro" id="IPR048357">
    <property type="entry name" value="MSG_insertion"/>
</dbReference>
<keyword evidence="3 11" id="KW-0963">Cytoplasm</keyword>
<evidence type="ECO:0000256" key="3">
    <source>
        <dbReference type="ARBA" id="ARBA00022490"/>
    </source>
</evidence>
<dbReference type="GO" id="GO:0009986">
    <property type="term" value="C:cell surface"/>
    <property type="evidence" value="ECO:0007669"/>
    <property type="project" value="UniProtKB-ARBA"/>
</dbReference>
<dbReference type="Pfam" id="PF01274">
    <property type="entry name" value="MS_TIM-barrel"/>
    <property type="match status" value="1"/>
</dbReference>
<comment type="caution">
    <text evidence="11">Lacks conserved residue(s) required for the propagation of feature annotation.</text>
</comment>
<evidence type="ECO:0000256" key="9">
    <source>
        <dbReference type="ARBA" id="ARBA00047918"/>
    </source>
</evidence>
<comment type="subunit">
    <text evidence="11">Monomer.</text>
</comment>
<dbReference type="EMBL" id="BANR01000018">
    <property type="protein sequence ID" value="GAC49931.1"/>
    <property type="molecule type" value="Genomic_DNA"/>
</dbReference>
<dbReference type="InterPro" id="IPR044856">
    <property type="entry name" value="Malate_synth_C_sf"/>
</dbReference>
<dbReference type="NCBIfam" id="TIGR01345">
    <property type="entry name" value="malate_syn_G"/>
    <property type="match status" value="1"/>
</dbReference>
<dbReference type="GO" id="GO:0000287">
    <property type="term" value="F:magnesium ion binding"/>
    <property type="evidence" value="ECO:0007669"/>
    <property type="project" value="TreeGrafter"/>
</dbReference>
<dbReference type="FunFam" id="3.20.20.360:FF:000002">
    <property type="entry name" value="Malate synthase G"/>
    <property type="match status" value="1"/>
</dbReference>
<feature type="binding site" evidence="11">
    <location>
        <position position="132"/>
    </location>
    <ligand>
        <name>acetyl-CoA</name>
        <dbReference type="ChEBI" id="CHEBI:57288"/>
    </ligand>
</feature>
<feature type="active site" description="Proton acceptor" evidence="11 13">
    <location>
        <position position="354"/>
    </location>
</feature>
<evidence type="ECO:0000256" key="4">
    <source>
        <dbReference type="ARBA" id="ARBA00022532"/>
    </source>
</evidence>
<dbReference type="Gene3D" id="1.20.1220.12">
    <property type="entry name" value="Malate synthase, domain III"/>
    <property type="match status" value="1"/>
</dbReference>
<evidence type="ECO:0000256" key="7">
    <source>
        <dbReference type="ARBA" id="ARBA00022842"/>
    </source>
</evidence>
<evidence type="ECO:0000256" key="12">
    <source>
        <dbReference type="NCBIfam" id="TIGR01345"/>
    </source>
</evidence>
<evidence type="ECO:0000259" key="15">
    <source>
        <dbReference type="Pfam" id="PF01274"/>
    </source>
</evidence>
<keyword evidence="4 11" id="KW-0816">Tricarboxylic acid cycle</keyword>
<dbReference type="GO" id="GO:0006097">
    <property type="term" value="P:glyoxylate cycle"/>
    <property type="evidence" value="ECO:0007669"/>
    <property type="project" value="UniProtKB-UniRule"/>
</dbReference>
<feature type="binding site" evidence="11">
    <location>
        <position position="473"/>
    </location>
    <ligand>
        <name>Mg(2+)</name>
        <dbReference type="ChEBI" id="CHEBI:18420"/>
    </ligand>
</feature>
<feature type="domain" description="Malate synthase G alpha-beta insertion" evidence="17">
    <location>
        <begin position="174"/>
        <end position="249"/>
    </location>
</feature>
<dbReference type="STRING" id="1220583.GOACH_18_00550"/>
<keyword evidence="8 11" id="KW-0558">Oxidation</keyword>
<keyword evidence="5 11" id="KW-0808">Transferase</keyword>
<feature type="modified residue" description="Cysteine sulfenic acid (-SOH)" evidence="11">
    <location>
        <position position="630"/>
    </location>
</feature>
<evidence type="ECO:0000256" key="6">
    <source>
        <dbReference type="ARBA" id="ARBA00022723"/>
    </source>
</evidence>
<evidence type="ECO:0000256" key="8">
    <source>
        <dbReference type="ARBA" id="ARBA00023097"/>
    </source>
</evidence>
<protein>
    <recommendedName>
        <fullName evidence="11 12">Malate synthase G</fullName>
        <ecNumber evidence="11 12">2.3.3.9</ecNumber>
    </recommendedName>
</protein>
<evidence type="ECO:0000256" key="5">
    <source>
        <dbReference type="ARBA" id="ARBA00022679"/>
    </source>
</evidence>
<proteinExistence type="inferred from homology"/>
<evidence type="ECO:0000256" key="1">
    <source>
        <dbReference type="ARBA" id="ARBA00001946"/>
    </source>
</evidence>
<comment type="pathway">
    <text evidence="11 14">Carbohydrate metabolism; glyoxylate cycle; (S)-malate from isocitrate: step 2/2.</text>
</comment>
<comment type="similarity">
    <text evidence="11 14">Belongs to the malate synthase family. GlcB subfamily.</text>
</comment>
<dbReference type="HAMAP" id="MF_00641">
    <property type="entry name" value="Malate_synth_G"/>
    <property type="match status" value="1"/>
</dbReference>
<evidence type="ECO:0000256" key="2">
    <source>
        <dbReference type="ARBA" id="ARBA00022435"/>
    </source>
</evidence>
<feature type="binding site" evidence="11">
    <location>
        <position position="445"/>
    </location>
    <ligand>
        <name>glyoxylate</name>
        <dbReference type="ChEBI" id="CHEBI:36655"/>
    </ligand>
</feature>
<dbReference type="SUPFAM" id="SSF51645">
    <property type="entry name" value="Malate synthase G"/>
    <property type="match status" value="1"/>
</dbReference>
<evidence type="ECO:0000313" key="19">
    <source>
        <dbReference type="EMBL" id="GAC49931.1"/>
    </source>
</evidence>
<evidence type="ECO:0000256" key="13">
    <source>
        <dbReference type="PIRSR" id="PIRSR601465-50"/>
    </source>
</evidence>
<feature type="domain" description="Malate synthase N-terminal" evidence="16">
    <location>
        <begin position="26"/>
        <end position="81"/>
    </location>
</feature>
<dbReference type="InterPro" id="IPR006253">
    <property type="entry name" value="Malate_synthG"/>
</dbReference>
<feature type="binding site" evidence="11">
    <location>
        <position position="445"/>
    </location>
    <ligand>
        <name>Mg(2+)</name>
        <dbReference type="ChEBI" id="CHEBI:18420"/>
    </ligand>
</feature>
<dbReference type="UniPathway" id="UPA00703">
    <property type="reaction ID" value="UER00720"/>
</dbReference>
<dbReference type="AlphaFoldDB" id="L7KN58"/>
<comment type="function">
    <text evidence="10 11">Involved in the glycolate utilization. Catalyzes the condensation and subsequent hydrolysis of acetyl-coenzyme A (acetyl-CoA) and glyoxylate to form malate and CoA.</text>
</comment>
<dbReference type="OrthoDB" id="9762054at2"/>
<dbReference type="Gene3D" id="3.20.20.360">
    <property type="entry name" value="Malate synthase, domain 3"/>
    <property type="match status" value="2"/>
</dbReference>
<evidence type="ECO:0000259" key="16">
    <source>
        <dbReference type="Pfam" id="PF20656"/>
    </source>
</evidence>
<dbReference type="GO" id="GO:0004474">
    <property type="term" value="F:malate synthase activity"/>
    <property type="evidence" value="ECO:0007669"/>
    <property type="project" value="UniProtKB-UniRule"/>
</dbReference>
<reference evidence="19 20" key="1">
    <citation type="submission" date="2012-12" db="EMBL/GenBank/DDBJ databases">
        <title>Whole genome shotgun sequence of Gordonia aichiensis NBRC 108223.</title>
        <authorList>
            <person name="Isaki-Nakamura S."/>
            <person name="Hosoyama A."/>
            <person name="Tsuchikane K."/>
            <person name="Ando Y."/>
            <person name="Baba S."/>
            <person name="Ohji S."/>
            <person name="Hamada M."/>
            <person name="Tamura T."/>
            <person name="Yamazoe A."/>
            <person name="Yamazaki S."/>
            <person name="Fujita N."/>
        </authorList>
    </citation>
    <scope>NUCLEOTIDE SEQUENCE [LARGE SCALE GENOMIC DNA]</scope>
    <source>
        <strain evidence="19 20">NBRC 108223</strain>
    </source>
</reference>
<dbReference type="InterPro" id="IPR048356">
    <property type="entry name" value="MS_N"/>
</dbReference>
<dbReference type="eggNOG" id="COG2225">
    <property type="taxonomic scope" value="Bacteria"/>
</dbReference>
<dbReference type="InterPro" id="IPR046363">
    <property type="entry name" value="MS_N_TIM-barrel_dom"/>
</dbReference>
<dbReference type="EC" id="2.3.3.9" evidence="11 12"/>
<evidence type="ECO:0000256" key="10">
    <source>
        <dbReference type="ARBA" id="ARBA00054368"/>
    </source>
</evidence>
<gene>
    <name evidence="11 19" type="primary">glcB</name>
    <name evidence="19" type="ORF">GOACH_18_00550</name>
</gene>
<dbReference type="Pfam" id="PF20656">
    <property type="entry name" value="MS_N"/>
    <property type="match status" value="1"/>
</dbReference>
<dbReference type="GO" id="GO:0009436">
    <property type="term" value="P:glyoxylate catabolic process"/>
    <property type="evidence" value="ECO:0007669"/>
    <property type="project" value="TreeGrafter"/>
</dbReference>
<evidence type="ECO:0000256" key="11">
    <source>
        <dbReference type="HAMAP-Rule" id="MF_00641"/>
    </source>
</evidence>
<evidence type="ECO:0000259" key="18">
    <source>
        <dbReference type="Pfam" id="PF20659"/>
    </source>
</evidence>
<feature type="binding site" evidence="11">
    <location>
        <begin position="139"/>
        <end position="140"/>
    </location>
    <ligand>
        <name>acetyl-CoA</name>
        <dbReference type="ChEBI" id="CHEBI:57288"/>
    </ligand>
</feature>
<comment type="caution">
    <text evidence="19">The sequence shown here is derived from an EMBL/GenBank/DDBJ whole genome shotgun (WGS) entry which is preliminary data.</text>
</comment>
<feature type="domain" description="Malate synthase TIM barrel" evidence="15">
    <location>
        <begin position="351"/>
        <end position="590"/>
    </location>
</feature>
<keyword evidence="20" id="KW-1185">Reference proteome</keyword>
<name>L7KN58_9ACTN</name>
<evidence type="ECO:0000256" key="14">
    <source>
        <dbReference type="RuleBase" id="RU003572"/>
    </source>
</evidence>
<dbReference type="NCBIfam" id="NF002825">
    <property type="entry name" value="PRK02999.1"/>
    <property type="match status" value="1"/>
</dbReference>
<feature type="binding site" evidence="11">
    <location>
        <position position="354"/>
    </location>
    <ligand>
        <name>glyoxylate</name>
        <dbReference type="ChEBI" id="CHEBI:36655"/>
    </ligand>
</feature>
<dbReference type="InterPro" id="IPR011076">
    <property type="entry name" value="Malate_synth_sf"/>
</dbReference>
<feature type="active site" description="Proton donor" evidence="11 13">
    <location>
        <position position="644"/>
    </location>
</feature>
<dbReference type="Proteomes" id="UP000010988">
    <property type="component" value="Unassembled WGS sequence"/>
</dbReference>
<evidence type="ECO:0000313" key="20">
    <source>
        <dbReference type="Proteomes" id="UP000010988"/>
    </source>
</evidence>
<dbReference type="InterPro" id="IPR048355">
    <property type="entry name" value="MS_C"/>
</dbReference>
<feature type="binding site" evidence="11">
    <location>
        <position position="327"/>
    </location>
    <ligand>
        <name>acetyl-CoA</name>
        <dbReference type="ChEBI" id="CHEBI:57288"/>
    </ligand>
</feature>
<keyword evidence="6 11" id="KW-0479">Metal-binding</keyword>
<dbReference type="GO" id="GO:0005829">
    <property type="term" value="C:cytosol"/>
    <property type="evidence" value="ECO:0007669"/>
    <property type="project" value="TreeGrafter"/>
</dbReference>
<dbReference type="Pfam" id="PF20658">
    <property type="entry name" value="MSG_insertion"/>
    <property type="match status" value="1"/>
</dbReference>
<feature type="domain" description="Malate synthase C-terminal" evidence="18">
    <location>
        <begin position="604"/>
        <end position="696"/>
    </location>
</feature>
<dbReference type="PANTHER" id="PTHR42739:SF1">
    <property type="entry name" value="MALATE SYNTHASE G"/>
    <property type="match status" value="1"/>
</dbReference>
<comment type="subcellular location">
    <subcellularLocation>
        <location evidence="11 14">Cytoplasm</location>
    </subcellularLocation>
</comment>
<comment type="catalytic activity">
    <reaction evidence="9 11 14">
        <text>glyoxylate + acetyl-CoA + H2O = (S)-malate + CoA + H(+)</text>
        <dbReference type="Rhea" id="RHEA:18181"/>
        <dbReference type="ChEBI" id="CHEBI:15377"/>
        <dbReference type="ChEBI" id="CHEBI:15378"/>
        <dbReference type="ChEBI" id="CHEBI:15589"/>
        <dbReference type="ChEBI" id="CHEBI:36655"/>
        <dbReference type="ChEBI" id="CHEBI:57287"/>
        <dbReference type="ChEBI" id="CHEBI:57288"/>
        <dbReference type="EC" id="2.3.3.9"/>
    </reaction>
</comment>
<dbReference type="RefSeq" id="WP_005176959.1">
    <property type="nucleotide sequence ID" value="NZ_BANR01000018.1"/>
</dbReference>